<dbReference type="InterPro" id="IPR036374">
    <property type="entry name" value="OxRdtase_Mopterin-bd_sf"/>
</dbReference>
<dbReference type="EMBL" id="UINC01043423">
    <property type="protein sequence ID" value="SVB47441.1"/>
    <property type="molecule type" value="Genomic_DNA"/>
</dbReference>
<organism evidence="1">
    <name type="scientific">marine metagenome</name>
    <dbReference type="NCBI Taxonomy" id="408172"/>
    <lineage>
        <taxon>unclassified sequences</taxon>
        <taxon>metagenomes</taxon>
        <taxon>ecological metagenomes</taxon>
    </lineage>
</organism>
<gene>
    <name evidence="1" type="ORF">METZ01_LOCUS200295</name>
</gene>
<feature type="non-terminal residue" evidence="1">
    <location>
        <position position="129"/>
    </location>
</feature>
<sequence>MSNLIFQKPWNMTESEATPESVYMNRRDFIKGTSLVTLATAATLYGCGIGPTPDPNAPVEWSATEEKIYPVKRNTEYSIDRNITEEKVAASFNNFYEFSEIKSDPRFHAQALSTRPWEIEVTGLVSKPR</sequence>
<dbReference type="AlphaFoldDB" id="A0A382EBU6"/>
<name>A0A382EBU6_9ZZZZ</name>
<protein>
    <submittedName>
        <fullName evidence="1">Uncharacterized protein</fullName>
    </submittedName>
</protein>
<dbReference type="InterPro" id="IPR019546">
    <property type="entry name" value="TAT_signal_bac_arc"/>
</dbReference>
<dbReference type="Gene3D" id="3.90.420.10">
    <property type="entry name" value="Oxidoreductase, molybdopterin-binding domain"/>
    <property type="match status" value="1"/>
</dbReference>
<proteinExistence type="predicted"/>
<dbReference type="NCBIfam" id="TIGR01409">
    <property type="entry name" value="TAT_signal_seq"/>
    <property type="match status" value="1"/>
</dbReference>
<reference evidence="1" key="1">
    <citation type="submission" date="2018-05" db="EMBL/GenBank/DDBJ databases">
        <authorList>
            <person name="Lanie J.A."/>
            <person name="Ng W.-L."/>
            <person name="Kazmierczak K.M."/>
            <person name="Andrzejewski T.M."/>
            <person name="Davidsen T.M."/>
            <person name="Wayne K.J."/>
            <person name="Tettelin H."/>
            <person name="Glass J.I."/>
            <person name="Rusch D."/>
            <person name="Podicherti R."/>
            <person name="Tsui H.-C.T."/>
            <person name="Winkler M.E."/>
        </authorList>
    </citation>
    <scope>NUCLEOTIDE SEQUENCE</scope>
</reference>
<accession>A0A382EBU6</accession>
<evidence type="ECO:0000313" key="1">
    <source>
        <dbReference type="EMBL" id="SVB47441.1"/>
    </source>
</evidence>
<dbReference type="SUPFAM" id="SSF56524">
    <property type="entry name" value="Oxidoreductase molybdopterin-binding domain"/>
    <property type="match status" value="1"/>
</dbReference>